<evidence type="ECO:0000313" key="3">
    <source>
        <dbReference type="Proteomes" id="UP000283850"/>
    </source>
</evidence>
<evidence type="ECO:0000256" key="1">
    <source>
        <dbReference type="SAM" id="SignalP"/>
    </source>
</evidence>
<comment type="caution">
    <text evidence="2">The sequence shown here is derived from an EMBL/GenBank/DDBJ whole genome shotgun (WGS) entry which is preliminary data.</text>
</comment>
<protein>
    <recommendedName>
        <fullName evidence="4">T9SS C-terminal target domain-containing protein</fullName>
    </recommendedName>
</protein>
<evidence type="ECO:0008006" key="4">
    <source>
        <dbReference type="Google" id="ProtNLM"/>
    </source>
</evidence>
<sequence length="1162" mass="126360">MGNITFKMFFLLTALLGYNFAMAQTGAPHTLRGESQVASVSLNWKSPAEAKTMQWHNDTPYNGVSGVSLNGEIPVLYIANRFDKNDLKEYKGSVIDAISFCNYSAVLEVSLLLYENDKVVREQKVNLENLELKKMQTIKLDEPYTVRDDVELTVAAKFVHGTNITFVGIMDRVPGVTGKGDLYSYDGKNWKNVVKGNFLVSAHIDIPTAGEPDGYNVYRGDTKVNTALLTEKAALLKDEPKGTYDYCVSAVYGEKEEKSFPLSLTNTPVEDARPIAVDVRTVVNGLNATLNWKSPILADKTLTWSNGEKGKAMGGTSGTVRKIWAVNAFSSDELASYADHKITAINVMLNSAVTEMRLVILENSKIVYSQQVPAEEIAALEVHKWAKIALTTPYVIDPSAELSYGYYVVHAADLFPGLLDSGPAISGACFISTSTAKPDFDTTVPSWTNIEAAANANWMLSADVEAQSEIKTPVVKGYTVYRDGVEVKSGITGLTYTEELAPGTYTYTIVANYVDGLSSKASASATAIVELPAEYVRPTFTETDFDKGKLSLKWDVYTDLPMELKHYGEPKYKWGMTNDGKDVDLYVGAQFTKEELALYADYEITGVNLYLTDDVKELKVVLCSADKKILASKTAASIKTGEMFSVAFDEPVAVPVGSSIYVGYFALFADGKEPIAADAGPRVTGGDMLSLDGTTWVAYSRIDAEFNSNFVVGAQVRLKGSQKAATTTLRKTTPVNNQMVPLESMSGRSFSDLKSATAFGVNGVVATRAADSKPAVKNFRVYCNGSLATETENPEYTATLNYGNYEYAVSAVYTNGWESALSDTYTVEYKQPNLAPAPYGLSGTLENKNLTLTWQSPEAANEMNYQDKTSGSKAVGLTRSSGVYGYFVIAYDADDLADQVGKYITHIKYSLSDVYLQTSAIAVFYDRNLVYEQEVDVKTLVAGENVVRLDKPVVIPAGHEVCVGYYVSHINGVKPNMTDEGPAVDGKGNLITTDGTTWRTLKSMNKDLDYNWRISAVLQDADKQAVTRAEEPATTYNLYIDGTLLKEGIQATNYTVESAADGSYTVTAVVGGVETAASNAVIVGVPTGIDKVEDGNAKAYYDSQLQKVVLPEVGTAYIYSVSGTLIKQVMNVEFVDMSDLPAGVYVVRGVLTSGEQMIKVLK</sequence>
<feature type="chain" id="PRO_5019501370" description="T9SS C-terminal target domain-containing protein" evidence="1">
    <location>
        <begin position="24"/>
        <end position="1162"/>
    </location>
</feature>
<dbReference type="InterPro" id="IPR013783">
    <property type="entry name" value="Ig-like_fold"/>
</dbReference>
<dbReference type="Gene3D" id="2.60.40.10">
    <property type="entry name" value="Immunoglobulins"/>
    <property type="match status" value="3"/>
</dbReference>
<keyword evidence="1" id="KW-0732">Signal</keyword>
<feature type="signal peptide" evidence="1">
    <location>
        <begin position="1"/>
        <end position="23"/>
    </location>
</feature>
<evidence type="ECO:0000313" key="2">
    <source>
        <dbReference type="EMBL" id="RGV53507.1"/>
    </source>
</evidence>
<dbReference type="Proteomes" id="UP000283850">
    <property type="component" value="Unassembled WGS sequence"/>
</dbReference>
<dbReference type="EMBL" id="QRZF01000007">
    <property type="protein sequence ID" value="RGV53507.1"/>
    <property type="molecule type" value="Genomic_DNA"/>
</dbReference>
<gene>
    <name evidence="2" type="ORF">DWW10_12645</name>
</gene>
<name>A0A412Y7Q6_9BACE</name>
<proteinExistence type="predicted"/>
<dbReference type="AlphaFoldDB" id="A0A412Y7Q6"/>
<dbReference type="RefSeq" id="WP_022392645.1">
    <property type="nucleotide sequence ID" value="NZ_QRZF01000007.1"/>
</dbReference>
<reference evidence="2 3" key="1">
    <citation type="submission" date="2018-08" db="EMBL/GenBank/DDBJ databases">
        <title>A genome reference for cultivated species of the human gut microbiota.</title>
        <authorList>
            <person name="Zou Y."/>
            <person name="Xue W."/>
            <person name="Luo G."/>
        </authorList>
    </citation>
    <scope>NUCLEOTIDE SEQUENCE [LARGE SCALE GENOMIC DNA]</scope>
    <source>
        <strain evidence="2 3">AF14-32</strain>
    </source>
</reference>
<organism evidence="2 3">
    <name type="scientific">Bacteroides intestinalis</name>
    <dbReference type="NCBI Taxonomy" id="329854"/>
    <lineage>
        <taxon>Bacteria</taxon>
        <taxon>Pseudomonadati</taxon>
        <taxon>Bacteroidota</taxon>
        <taxon>Bacteroidia</taxon>
        <taxon>Bacteroidales</taxon>
        <taxon>Bacteroidaceae</taxon>
        <taxon>Bacteroides</taxon>
    </lineage>
</organism>
<accession>A0A412Y7Q6</accession>